<dbReference type="GO" id="GO:0005886">
    <property type="term" value="C:plasma membrane"/>
    <property type="evidence" value="ECO:0007669"/>
    <property type="project" value="TreeGrafter"/>
</dbReference>
<keyword evidence="5 8" id="KW-1133">Transmembrane helix</keyword>
<evidence type="ECO:0000313" key="11">
    <source>
        <dbReference type="EMBL" id="MBB6061871.1"/>
    </source>
</evidence>
<feature type="transmembrane region" description="Helical" evidence="8">
    <location>
        <begin position="21"/>
        <end position="41"/>
    </location>
</feature>
<feature type="transmembrane region" description="Helical" evidence="8">
    <location>
        <begin position="115"/>
        <end position="139"/>
    </location>
</feature>
<dbReference type="Pfam" id="PF01545">
    <property type="entry name" value="Cation_efflux"/>
    <property type="match status" value="1"/>
</dbReference>
<dbReference type="PANTHER" id="PTHR11562">
    <property type="entry name" value="CATION EFFLUX PROTEIN/ ZINC TRANSPORTER"/>
    <property type="match status" value="1"/>
</dbReference>
<dbReference type="Proteomes" id="UP000555828">
    <property type="component" value="Unassembled WGS sequence"/>
</dbReference>
<keyword evidence="3" id="KW-0813">Transport</keyword>
<dbReference type="InterPro" id="IPR050681">
    <property type="entry name" value="CDF/SLC30A"/>
</dbReference>
<protein>
    <submittedName>
        <fullName evidence="11">Cobalt-zinc-cadmium efflux system protein</fullName>
    </submittedName>
</protein>
<dbReference type="Pfam" id="PF16916">
    <property type="entry name" value="ZT_dimer"/>
    <property type="match status" value="1"/>
</dbReference>
<evidence type="ECO:0000256" key="2">
    <source>
        <dbReference type="ARBA" id="ARBA00008873"/>
    </source>
</evidence>
<keyword evidence="4 8" id="KW-0812">Transmembrane</keyword>
<comment type="similarity">
    <text evidence="2">Belongs to the cation diffusion facilitator (CDF) transporter (TC 2.A.4) family. SLC30A subfamily.</text>
</comment>
<dbReference type="EMBL" id="JACHEX010000001">
    <property type="protein sequence ID" value="MBB6061871.1"/>
    <property type="molecule type" value="Genomic_DNA"/>
</dbReference>
<dbReference type="InterPro" id="IPR027470">
    <property type="entry name" value="Cation_efflux_CTD"/>
</dbReference>
<dbReference type="InterPro" id="IPR036837">
    <property type="entry name" value="Cation_efflux_CTD_sf"/>
</dbReference>
<proteinExistence type="inferred from homology"/>
<dbReference type="AlphaFoldDB" id="A0A841GTQ6"/>
<dbReference type="NCBIfam" id="TIGR01297">
    <property type="entry name" value="CDF"/>
    <property type="match status" value="1"/>
</dbReference>
<evidence type="ECO:0000259" key="10">
    <source>
        <dbReference type="Pfam" id="PF16916"/>
    </source>
</evidence>
<dbReference type="SUPFAM" id="SSF161111">
    <property type="entry name" value="Cation efflux protein transmembrane domain-like"/>
    <property type="match status" value="1"/>
</dbReference>
<evidence type="ECO:0000256" key="3">
    <source>
        <dbReference type="ARBA" id="ARBA00022448"/>
    </source>
</evidence>
<accession>A0A841GTQ6</accession>
<organism evidence="11 12">
    <name type="scientific">Thermosipho japonicus</name>
    <dbReference type="NCBI Taxonomy" id="90323"/>
    <lineage>
        <taxon>Bacteria</taxon>
        <taxon>Thermotogati</taxon>
        <taxon>Thermotogota</taxon>
        <taxon>Thermotogae</taxon>
        <taxon>Thermotogales</taxon>
        <taxon>Fervidobacteriaceae</taxon>
        <taxon>Thermosipho</taxon>
    </lineage>
</organism>
<evidence type="ECO:0000256" key="1">
    <source>
        <dbReference type="ARBA" id="ARBA00004141"/>
    </source>
</evidence>
<feature type="domain" description="Cation efflux protein cytoplasmic" evidence="10">
    <location>
        <begin position="212"/>
        <end position="284"/>
    </location>
</feature>
<feature type="domain" description="Cation efflux protein transmembrane" evidence="9">
    <location>
        <begin position="17"/>
        <end position="205"/>
    </location>
</feature>
<feature type="transmembrane region" description="Helical" evidence="8">
    <location>
        <begin position="84"/>
        <end position="103"/>
    </location>
</feature>
<keyword evidence="12" id="KW-1185">Reference proteome</keyword>
<dbReference type="Gene3D" id="1.20.1510.10">
    <property type="entry name" value="Cation efflux protein transmembrane domain"/>
    <property type="match status" value="1"/>
</dbReference>
<dbReference type="RefSeq" id="WP_184618619.1">
    <property type="nucleotide sequence ID" value="NZ_JACHEX010000001.1"/>
</dbReference>
<reference evidence="11 12" key="1">
    <citation type="submission" date="2020-08" db="EMBL/GenBank/DDBJ databases">
        <title>Genomic Encyclopedia of Type Strains, Phase IV (KMG-IV): sequencing the most valuable type-strain genomes for metagenomic binning, comparative biology and taxonomic classification.</title>
        <authorList>
            <person name="Goeker M."/>
        </authorList>
    </citation>
    <scope>NUCLEOTIDE SEQUENCE [LARGE SCALE GENOMIC DNA]</scope>
    <source>
        <strain evidence="11 12">DSM 13481</strain>
    </source>
</reference>
<dbReference type="GO" id="GO:0005385">
    <property type="term" value="F:zinc ion transmembrane transporter activity"/>
    <property type="evidence" value="ECO:0007669"/>
    <property type="project" value="TreeGrafter"/>
</dbReference>
<evidence type="ECO:0000256" key="8">
    <source>
        <dbReference type="SAM" id="Phobius"/>
    </source>
</evidence>
<evidence type="ECO:0000259" key="9">
    <source>
        <dbReference type="Pfam" id="PF01545"/>
    </source>
</evidence>
<sequence length="296" mass="33089">MHSHDHHENSDIVGVKLLFSVFFNLAITLSEIIGGIISGSLALVSDALHNLSDTGALLTSYFARKISKKPRDLKFTYGYKRAETIAAIINTTVLLAISFSLIVEGIRKIIQPTEINTGIMLIIAYIGLVGNLLTAILLFSHSKENLNLKSSFLHILSDLLSSIAIIITGHIMQFYNLYILDPIITFLISAYIIIESIHILKDAITITMQAVPDGVNLENIKDKIESLPFVKDMHHTHIWSLDGNNLFIESHIKVVGKDYDKYLKEVKDILNKNGISHSTIQIESEYCDDICIEEKD</sequence>
<feature type="transmembrane region" description="Helical" evidence="8">
    <location>
        <begin position="177"/>
        <end position="194"/>
    </location>
</feature>
<dbReference type="SUPFAM" id="SSF160240">
    <property type="entry name" value="Cation efflux protein cytoplasmic domain-like"/>
    <property type="match status" value="1"/>
</dbReference>
<dbReference type="InterPro" id="IPR002524">
    <property type="entry name" value="Cation_efflux"/>
</dbReference>
<evidence type="ECO:0000256" key="6">
    <source>
        <dbReference type="ARBA" id="ARBA00023065"/>
    </source>
</evidence>
<evidence type="ECO:0000256" key="7">
    <source>
        <dbReference type="ARBA" id="ARBA00023136"/>
    </source>
</evidence>
<evidence type="ECO:0000256" key="5">
    <source>
        <dbReference type="ARBA" id="ARBA00022989"/>
    </source>
</evidence>
<evidence type="ECO:0000313" key="12">
    <source>
        <dbReference type="Proteomes" id="UP000555828"/>
    </source>
</evidence>
<gene>
    <name evidence="11" type="ORF">HNP65_000293</name>
</gene>
<evidence type="ECO:0000256" key="4">
    <source>
        <dbReference type="ARBA" id="ARBA00022692"/>
    </source>
</evidence>
<name>A0A841GTQ6_9BACT</name>
<comment type="caution">
    <text evidence="11">The sequence shown here is derived from an EMBL/GenBank/DDBJ whole genome shotgun (WGS) entry which is preliminary data.</text>
</comment>
<dbReference type="InterPro" id="IPR027469">
    <property type="entry name" value="Cation_efflux_TMD_sf"/>
</dbReference>
<keyword evidence="6" id="KW-0406">Ion transport</keyword>
<comment type="subcellular location">
    <subcellularLocation>
        <location evidence="1">Membrane</location>
        <topology evidence="1">Multi-pass membrane protein</topology>
    </subcellularLocation>
</comment>
<dbReference type="InterPro" id="IPR058533">
    <property type="entry name" value="Cation_efflux_TM"/>
</dbReference>
<feature type="transmembrane region" description="Helical" evidence="8">
    <location>
        <begin position="151"/>
        <end position="171"/>
    </location>
</feature>
<dbReference type="PANTHER" id="PTHR11562:SF17">
    <property type="entry name" value="RE54080P-RELATED"/>
    <property type="match status" value="1"/>
</dbReference>
<keyword evidence="7 8" id="KW-0472">Membrane</keyword>